<keyword evidence="3 5" id="KW-0560">Oxidoreductase</keyword>
<dbReference type="CDD" id="cd12173">
    <property type="entry name" value="PGDH_4"/>
    <property type="match status" value="1"/>
</dbReference>
<dbReference type="InterPro" id="IPR006139">
    <property type="entry name" value="D-isomer_2_OHA_DH_cat_dom"/>
</dbReference>
<dbReference type="SUPFAM" id="SSF52283">
    <property type="entry name" value="Formate/glycerate dehydrogenase catalytic domain-like"/>
    <property type="match status" value="1"/>
</dbReference>
<evidence type="ECO:0000256" key="2">
    <source>
        <dbReference type="ARBA" id="ARBA00022605"/>
    </source>
</evidence>
<sequence length="356" mass="35961">MTAFPHGRDGRPTVVVSAAALAPEATALLERAGYAVVTTTAYPSEAELLDAVRELRPVALLHRQGHINGAVLDAAAPGLRVVARHGAGIDGIDIAAAKARGVTVVRAAGANSRAVAEHAWALLLGLLKDLPSIGAGMAGGKWEKTSRFTRDAEGRTIGIVGYGAIGSKVAGYAEAFGMPVLAYDPHLPGDGLLEGGLPGPGERVGSLADLLARADVLSLHCPLSAETRNMIGAAELARLPQGALLVNAARGGIVNEAALVEALDSGHLAGAGVDVFETEPLPQDSRLRNHPKVIATPHIAANTPRGAVGMATGAADGIIQVLAGRLPALKGAIVTLGEKTPLAGGHAADHAATHAA</sequence>
<evidence type="ECO:0000313" key="9">
    <source>
        <dbReference type="Proteomes" id="UP000605086"/>
    </source>
</evidence>
<keyword evidence="2" id="KW-0028">Amino-acid biosynthesis</keyword>
<dbReference type="Gene3D" id="3.40.50.720">
    <property type="entry name" value="NAD(P)-binding Rossmann-like Domain"/>
    <property type="match status" value="2"/>
</dbReference>
<evidence type="ECO:0000256" key="1">
    <source>
        <dbReference type="ARBA" id="ARBA00005854"/>
    </source>
</evidence>
<dbReference type="PROSITE" id="PS00670">
    <property type="entry name" value="D_2_HYDROXYACID_DH_2"/>
    <property type="match status" value="1"/>
</dbReference>
<evidence type="ECO:0000313" key="8">
    <source>
        <dbReference type="EMBL" id="NUB03406.1"/>
    </source>
</evidence>
<feature type="domain" description="D-isomer specific 2-hydroxyacid dehydrogenase catalytic" evidence="6">
    <location>
        <begin position="20"/>
        <end position="326"/>
    </location>
</feature>
<comment type="similarity">
    <text evidence="1 5">Belongs to the D-isomer specific 2-hydroxyacid dehydrogenase family.</text>
</comment>
<dbReference type="InterPro" id="IPR006140">
    <property type="entry name" value="D-isomer_DH_NAD-bd"/>
</dbReference>
<dbReference type="SUPFAM" id="SSF51735">
    <property type="entry name" value="NAD(P)-binding Rossmann-fold domains"/>
    <property type="match status" value="1"/>
</dbReference>
<dbReference type="InterPro" id="IPR029753">
    <property type="entry name" value="D-isomer_DH_CS"/>
</dbReference>
<comment type="caution">
    <text evidence="8">The sequence shown here is derived from an EMBL/GenBank/DDBJ whole genome shotgun (WGS) entry which is preliminary data.</text>
</comment>
<keyword evidence="9" id="KW-1185">Reference proteome</keyword>
<dbReference type="InterPro" id="IPR029752">
    <property type="entry name" value="D-isomer_DH_CS1"/>
</dbReference>
<dbReference type="InterPro" id="IPR050857">
    <property type="entry name" value="D-2-hydroxyacid_DH"/>
</dbReference>
<dbReference type="PANTHER" id="PTHR42789">
    <property type="entry name" value="D-ISOMER SPECIFIC 2-HYDROXYACID DEHYDROGENASE FAMILY PROTEIN (AFU_ORTHOLOGUE AFUA_6G10090)"/>
    <property type="match status" value="1"/>
</dbReference>
<dbReference type="InterPro" id="IPR036291">
    <property type="entry name" value="NAD(P)-bd_dom_sf"/>
</dbReference>
<proteinExistence type="inferred from homology"/>
<protein>
    <submittedName>
        <fullName evidence="8">3-phosphoglycerate dehydrogenase</fullName>
    </submittedName>
</protein>
<evidence type="ECO:0000259" key="7">
    <source>
        <dbReference type="Pfam" id="PF02826"/>
    </source>
</evidence>
<name>A0ABX2KM07_9PROT</name>
<dbReference type="PROSITE" id="PS00671">
    <property type="entry name" value="D_2_HYDROXYACID_DH_3"/>
    <property type="match status" value="1"/>
</dbReference>
<evidence type="ECO:0000259" key="6">
    <source>
        <dbReference type="Pfam" id="PF00389"/>
    </source>
</evidence>
<reference evidence="8 9" key="1">
    <citation type="submission" date="2019-10" db="EMBL/GenBank/DDBJ databases">
        <title>Genome sequence of Azospirillum melinis.</title>
        <authorList>
            <person name="Ambrosini A."/>
            <person name="Sant'Anna F.H."/>
            <person name="Cassan F.D."/>
            <person name="Souza E.M."/>
            <person name="Passaglia L.M.P."/>
        </authorList>
    </citation>
    <scope>NUCLEOTIDE SEQUENCE [LARGE SCALE GENOMIC DNA]</scope>
    <source>
        <strain evidence="8 9">TMCY0552</strain>
    </source>
</reference>
<accession>A0ABX2KM07</accession>
<dbReference type="PANTHER" id="PTHR42789:SF1">
    <property type="entry name" value="D-ISOMER SPECIFIC 2-HYDROXYACID DEHYDROGENASE FAMILY PROTEIN (AFU_ORTHOLOGUE AFUA_6G10090)"/>
    <property type="match status" value="1"/>
</dbReference>
<dbReference type="Pfam" id="PF00389">
    <property type="entry name" value="2-Hacid_dh"/>
    <property type="match status" value="1"/>
</dbReference>
<evidence type="ECO:0000256" key="3">
    <source>
        <dbReference type="ARBA" id="ARBA00023002"/>
    </source>
</evidence>
<dbReference type="PROSITE" id="PS00065">
    <property type="entry name" value="D_2_HYDROXYACID_DH_1"/>
    <property type="match status" value="1"/>
</dbReference>
<gene>
    <name evidence="8" type="ORF">GBZ48_29715</name>
</gene>
<feature type="domain" description="D-isomer specific 2-hydroxyacid dehydrogenase NAD-binding" evidence="7">
    <location>
        <begin position="121"/>
        <end position="300"/>
    </location>
</feature>
<dbReference type="EMBL" id="WHOS01000063">
    <property type="protein sequence ID" value="NUB03406.1"/>
    <property type="molecule type" value="Genomic_DNA"/>
</dbReference>
<evidence type="ECO:0000256" key="5">
    <source>
        <dbReference type="RuleBase" id="RU003719"/>
    </source>
</evidence>
<keyword evidence="4" id="KW-0520">NAD</keyword>
<evidence type="ECO:0000256" key="4">
    <source>
        <dbReference type="ARBA" id="ARBA00023027"/>
    </source>
</evidence>
<organism evidence="8 9">
    <name type="scientific">Azospirillum melinis</name>
    <dbReference type="NCBI Taxonomy" id="328839"/>
    <lineage>
        <taxon>Bacteria</taxon>
        <taxon>Pseudomonadati</taxon>
        <taxon>Pseudomonadota</taxon>
        <taxon>Alphaproteobacteria</taxon>
        <taxon>Rhodospirillales</taxon>
        <taxon>Azospirillaceae</taxon>
        <taxon>Azospirillum</taxon>
    </lineage>
</organism>
<dbReference type="Proteomes" id="UP000605086">
    <property type="component" value="Unassembled WGS sequence"/>
</dbReference>
<dbReference type="RefSeq" id="WP_174474316.1">
    <property type="nucleotide sequence ID" value="NZ_JAGINN010000022.1"/>
</dbReference>
<dbReference type="Pfam" id="PF02826">
    <property type="entry name" value="2-Hacid_dh_C"/>
    <property type="match status" value="1"/>
</dbReference>